<dbReference type="InterPro" id="IPR050297">
    <property type="entry name" value="LipidA_mod_glycosyltrf_83"/>
</dbReference>
<evidence type="ECO:0000256" key="3">
    <source>
        <dbReference type="ARBA" id="ARBA00022676"/>
    </source>
</evidence>
<keyword evidence="3" id="KW-0328">Glycosyltransferase</keyword>
<feature type="transmembrane region" description="Helical" evidence="8">
    <location>
        <begin position="103"/>
        <end position="121"/>
    </location>
</feature>
<dbReference type="GO" id="GO:0010041">
    <property type="term" value="P:response to iron(III) ion"/>
    <property type="evidence" value="ECO:0007669"/>
    <property type="project" value="TreeGrafter"/>
</dbReference>
<gene>
    <name evidence="10" type="ORF">CP970_44005</name>
</gene>
<keyword evidence="6 8" id="KW-1133">Transmembrane helix</keyword>
<evidence type="ECO:0000256" key="8">
    <source>
        <dbReference type="SAM" id="Phobius"/>
    </source>
</evidence>
<protein>
    <recommendedName>
        <fullName evidence="9">Glycosyltransferase RgtA/B/C/D-like domain-containing protein</fullName>
    </recommendedName>
</protein>
<keyword evidence="11" id="KW-1185">Reference proteome</keyword>
<evidence type="ECO:0000256" key="2">
    <source>
        <dbReference type="ARBA" id="ARBA00022475"/>
    </source>
</evidence>
<comment type="subcellular location">
    <subcellularLocation>
        <location evidence="1">Cell membrane</location>
        <topology evidence="1">Multi-pass membrane protein</topology>
    </subcellularLocation>
</comment>
<feature type="transmembrane region" description="Helical" evidence="8">
    <location>
        <begin position="300"/>
        <end position="320"/>
    </location>
</feature>
<keyword evidence="7 8" id="KW-0472">Membrane</keyword>
<feature type="transmembrane region" description="Helical" evidence="8">
    <location>
        <begin position="206"/>
        <end position="223"/>
    </location>
</feature>
<keyword evidence="4" id="KW-0808">Transferase</keyword>
<feature type="domain" description="Glycosyltransferase RgtA/B/C/D-like" evidence="9">
    <location>
        <begin position="35"/>
        <end position="187"/>
    </location>
</feature>
<feature type="transmembrane region" description="Helical" evidence="8">
    <location>
        <begin position="169"/>
        <end position="186"/>
    </location>
</feature>
<accession>A0A5J6GNV8</accession>
<evidence type="ECO:0000313" key="11">
    <source>
        <dbReference type="Proteomes" id="UP000325529"/>
    </source>
</evidence>
<proteinExistence type="predicted"/>
<feature type="transmembrane region" description="Helical" evidence="8">
    <location>
        <begin position="239"/>
        <end position="257"/>
    </location>
</feature>
<evidence type="ECO:0000259" key="9">
    <source>
        <dbReference type="Pfam" id="PF13231"/>
    </source>
</evidence>
<dbReference type="GO" id="GO:0016763">
    <property type="term" value="F:pentosyltransferase activity"/>
    <property type="evidence" value="ECO:0007669"/>
    <property type="project" value="TreeGrafter"/>
</dbReference>
<dbReference type="PANTHER" id="PTHR33908:SF3">
    <property type="entry name" value="UNDECAPRENYL PHOSPHATE-ALPHA-4-AMINO-4-DEOXY-L-ARABINOSE ARABINOSYL TRANSFERASE"/>
    <property type="match status" value="1"/>
</dbReference>
<dbReference type="Pfam" id="PF13231">
    <property type="entry name" value="PMT_2"/>
    <property type="match status" value="1"/>
</dbReference>
<feature type="transmembrane region" description="Helical" evidence="8">
    <location>
        <begin position="133"/>
        <end position="157"/>
    </location>
</feature>
<dbReference type="AlphaFoldDB" id="A0A5J6GNV8"/>
<evidence type="ECO:0000256" key="1">
    <source>
        <dbReference type="ARBA" id="ARBA00004651"/>
    </source>
</evidence>
<keyword evidence="2" id="KW-1003">Cell membrane</keyword>
<sequence>MWRDESVTYQVAHRSLGDIWALLGHIDAVHGLYYLVMHAVFSIWDGGLLALRLPSVVAAAVAAAGVAALGARLGGPRVGILAGLVSTGVPMVQQYAQEGRSYAMVYAAVVWATYFLVRALAQPQCHWWWPYTGALVLAGWLHEFAALTLAAHGAALWLLRTARPIWRRWTRCSAGVLGGLLPLAVASVGQSERQLGWLGRPSLTEWWHFAAVSGAGLLLAWMLRRGRMTAALDAQDRPLVVFATTLLTIPTGLLMTVSLVKPWYVDRYVLYTMAGLALLMGAGLDLAIRRCQRLARPWRAGVAGLTIVAAVAILLPWSLLMRMPESRKDDVVAISEAVDRDAREGDGVLFMPARRREWLMSHSSVYQRLNDLALAESPAASRTLQGTELSAVGIRRQILASDRILALSDPAGQPIDLDRQEAVKRRVLTADFQVCERTRLRGAQLVVYARPGKCGQA</sequence>
<keyword evidence="5 8" id="KW-0812">Transmembrane</keyword>
<organism evidence="10 11">
    <name type="scientific">Streptomyces kanamyceticus</name>
    <dbReference type="NCBI Taxonomy" id="1967"/>
    <lineage>
        <taxon>Bacteria</taxon>
        <taxon>Bacillati</taxon>
        <taxon>Actinomycetota</taxon>
        <taxon>Actinomycetes</taxon>
        <taxon>Kitasatosporales</taxon>
        <taxon>Streptomycetaceae</taxon>
        <taxon>Streptomyces</taxon>
    </lineage>
</organism>
<reference evidence="10 11" key="1">
    <citation type="submission" date="2017-09" db="EMBL/GenBank/DDBJ databases">
        <authorList>
            <person name="Lee N."/>
            <person name="Cho B.-K."/>
        </authorList>
    </citation>
    <scope>NUCLEOTIDE SEQUENCE [LARGE SCALE GENOMIC DNA]</scope>
    <source>
        <strain evidence="10 11">ATCC 12853</strain>
    </source>
</reference>
<name>A0A5J6GNV8_STRKN</name>
<evidence type="ECO:0000313" key="10">
    <source>
        <dbReference type="EMBL" id="QEU96967.1"/>
    </source>
</evidence>
<dbReference type="GO" id="GO:0009103">
    <property type="term" value="P:lipopolysaccharide biosynthetic process"/>
    <property type="evidence" value="ECO:0007669"/>
    <property type="project" value="UniProtKB-ARBA"/>
</dbReference>
<evidence type="ECO:0000256" key="6">
    <source>
        <dbReference type="ARBA" id="ARBA00022989"/>
    </source>
</evidence>
<dbReference type="KEGG" id="ska:CP970_44005"/>
<dbReference type="InterPro" id="IPR038731">
    <property type="entry name" value="RgtA/B/C-like"/>
</dbReference>
<evidence type="ECO:0000256" key="5">
    <source>
        <dbReference type="ARBA" id="ARBA00022692"/>
    </source>
</evidence>
<feature type="transmembrane region" description="Helical" evidence="8">
    <location>
        <begin position="20"/>
        <end position="41"/>
    </location>
</feature>
<evidence type="ECO:0000256" key="4">
    <source>
        <dbReference type="ARBA" id="ARBA00022679"/>
    </source>
</evidence>
<dbReference type="GO" id="GO:0005886">
    <property type="term" value="C:plasma membrane"/>
    <property type="evidence" value="ECO:0007669"/>
    <property type="project" value="UniProtKB-SubCell"/>
</dbReference>
<dbReference type="Proteomes" id="UP000325529">
    <property type="component" value="Chromosome"/>
</dbReference>
<evidence type="ECO:0000256" key="7">
    <source>
        <dbReference type="ARBA" id="ARBA00023136"/>
    </source>
</evidence>
<dbReference type="PANTHER" id="PTHR33908">
    <property type="entry name" value="MANNOSYLTRANSFERASE YKCB-RELATED"/>
    <property type="match status" value="1"/>
</dbReference>
<feature type="transmembrane region" description="Helical" evidence="8">
    <location>
        <begin position="53"/>
        <end position="72"/>
    </location>
</feature>
<feature type="transmembrane region" description="Helical" evidence="8">
    <location>
        <begin position="269"/>
        <end position="288"/>
    </location>
</feature>
<dbReference type="EMBL" id="CP023699">
    <property type="protein sequence ID" value="QEU96967.1"/>
    <property type="molecule type" value="Genomic_DNA"/>
</dbReference>